<accession>A0ACC0J517</accession>
<organism evidence="1 2">
    <name type="scientific">Camellia lanceoleosa</name>
    <dbReference type="NCBI Taxonomy" id="1840588"/>
    <lineage>
        <taxon>Eukaryota</taxon>
        <taxon>Viridiplantae</taxon>
        <taxon>Streptophyta</taxon>
        <taxon>Embryophyta</taxon>
        <taxon>Tracheophyta</taxon>
        <taxon>Spermatophyta</taxon>
        <taxon>Magnoliopsida</taxon>
        <taxon>eudicotyledons</taxon>
        <taxon>Gunneridae</taxon>
        <taxon>Pentapetalae</taxon>
        <taxon>asterids</taxon>
        <taxon>Ericales</taxon>
        <taxon>Theaceae</taxon>
        <taxon>Camellia</taxon>
    </lineage>
</organism>
<dbReference type="EMBL" id="CM045758">
    <property type="protein sequence ID" value="KAI8032641.1"/>
    <property type="molecule type" value="Genomic_DNA"/>
</dbReference>
<evidence type="ECO:0000313" key="1">
    <source>
        <dbReference type="EMBL" id="KAI8032641.1"/>
    </source>
</evidence>
<protein>
    <submittedName>
        <fullName evidence="1">Aluminum-activated malate transporter 9</fullName>
    </submittedName>
</protein>
<sequence>MAANFGSLKHSFAERSKERLLSRKDYSELGFGRSEDRSDVRSLRDKLDNLCVNVRITAIKAYEMGHSDPRKIIFAAKMGLSLAFVSILIFFKEPLSYMSQYSIWAILTVVVVFEFSIGATLNKGFNRALGTLSAGALALGIAELSQLAGEFQEVVIVVSIFLAGFCATYVKQYPAVKQYEYGFRVFLLTYCIVMVSGTSKFVQTAISRLLLIAVGAAVCLVVNICIYPIWSGEDLHKLVVKNFKGVATSLEGCVYGYLQCLEYERIPSKILTYQASDDPVYSGYRTAVESTSQEDSLLGFAVWEPPHGRYKMFNYPWSLYVKLSGALRHCAFMVMAMHGCILSEIQAPPELRQVFCNEIQRVGLEGAKALRELANKVEKMEKLSAGDILLQVHEAAEELQMKIDEKSYLLVNSATWEGAKRPKEFEDPNNLEVKDSENKQTVIHSLSEFALNLRSTSTLRHYDPQNPSMSINPSIPQWGSSEDIFNKQVMWPSRLSLLGDTVLNEREVRTFESASALSFATFTSLLIEFVARLQNIVNSFEELSEKANFKEPVEQPMSEDGFWTRLLKCIGLKD</sequence>
<keyword evidence="2" id="KW-1185">Reference proteome</keyword>
<proteinExistence type="predicted"/>
<evidence type="ECO:0000313" key="2">
    <source>
        <dbReference type="Proteomes" id="UP001060215"/>
    </source>
</evidence>
<reference evidence="1 2" key="1">
    <citation type="journal article" date="2022" name="Plant J.">
        <title>Chromosome-level genome of Camellia lanceoleosa provides a valuable resource for understanding genome evolution and self-incompatibility.</title>
        <authorList>
            <person name="Gong W."/>
            <person name="Xiao S."/>
            <person name="Wang L."/>
            <person name="Liao Z."/>
            <person name="Chang Y."/>
            <person name="Mo W."/>
            <person name="Hu G."/>
            <person name="Li W."/>
            <person name="Zhao G."/>
            <person name="Zhu H."/>
            <person name="Hu X."/>
            <person name="Ji K."/>
            <person name="Xiang X."/>
            <person name="Song Q."/>
            <person name="Yuan D."/>
            <person name="Jin S."/>
            <person name="Zhang L."/>
        </authorList>
    </citation>
    <scope>NUCLEOTIDE SEQUENCE [LARGE SCALE GENOMIC DNA]</scope>
    <source>
        <strain evidence="1">SQ_2022a</strain>
    </source>
</reference>
<gene>
    <name evidence="1" type="ORF">LOK49_LG01G01878</name>
</gene>
<name>A0ACC0J517_9ERIC</name>
<dbReference type="Proteomes" id="UP001060215">
    <property type="component" value="Chromosome 1"/>
</dbReference>
<comment type="caution">
    <text evidence="1">The sequence shown here is derived from an EMBL/GenBank/DDBJ whole genome shotgun (WGS) entry which is preliminary data.</text>
</comment>